<feature type="region of interest" description="Disordered" evidence="1">
    <location>
        <begin position="28"/>
        <end position="48"/>
    </location>
</feature>
<dbReference type="AlphaFoldDB" id="A0AAV7UGX3"/>
<proteinExistence type="predicted"/>
<accession>A0AAV7UGX3</accession>
<dbReference type="Proteomes" id="UP001066276">
    <property type="component" value="Chromosome 3_1"/>
</dbReference>
<name>A0AAV7UGX3_PLEWA</name>
<organism evidence="2 3">
    <name type="scientific">Pleurodeles waltl</name>
    <name type="common">Iberian ribbed newt</name>
    <dbReference type="NCBI Taxonomy" id="8319"/>
    <lineage>
        <taxon>Eukaryota</taxon>
        <taxon>Metazoa</taxon>
        <taxon>Chordata</taxon>
        <taxon>Craniata</taxon>
        <taxon>Vertebrata</taxon>
        <taxon>Euteleostomi</taxon>
        <taxon>Amphibia</taxon>
        <taxon>Batrachia</taxon>
        <taxon>Caudata</taxon>
        <taxon>Salamandroidea</taxon>
        <taxon>Salamandridae</taxon>
        <taxon>Pleurodelinae</taxon>
        <taxon>Pleurodeles</taxon>
    </lineage>
</organism>
<keyword evidence="3" id="KW-1185">Reference proteome</keyword>
<gene>
    <name evidence="2" type="ORF">NDU88_005032</name>
</gene>
<evidence type="ECO:0000313" key="2">
    <source>
        <dbReference type="EMBL" id="KAJ1188270.1"/>
    </source>
</evidence>
<comment type="caution">
    <text evidence="2">The sequence shown here is derived from an EMBL/GenBank/DDBJ whole genome shotgun (WGS) entry which is preliminary data.</text>
</comment>
<evidence type="ECO:0000313" key="3">
    <source>
        <dbReference type="Proteomes" id="UP001066276"/>
    </source>
</evidence>
<sequence>MRARPVSGLLERARSAWAGCLAQLRMPGKRPLPPAGAGRDPRASGGLWPRGARLPGGVAWRSEACHALGVVESVAVLRRPGGSRRRPSGRRSRWSVGAPGNWLLGGPPVRQRAWPWVPRTCGLALGLLALGPCWWGPMVLIASQVGPGGAF</sequence>
<protein>
    <submittedName>
        <fullName evidence="2">Uncharacterized protein</fullName>
    </submittedName>
</protein>
<reference evidence="2" key="1">
    <citation type="journal article" date="2022" name="bioRxiv">
        <title>Sequencing and chromosome-scale assembly of the giantPleurodeles waltlgenome.</title>
        <authorList>
            <person name="Brown T."/>
            <person name="Elewa A."/>
            <person name="Iarovenko S."/>
            <person name="Subramanian E."/>
            <person name="Araus A.J."/>
            <person name="Petzold A."/>
            <person name="Susuki M."/>
            <person name="Suzuki K.-i.T."/>
            <person name="Hayashi T."/>
            <person name="Toyoda A."/>
            <person name="Oliveira C."/>
            <person name="Osipova E."/>
            <person name="Leigh N.D."/>
            <person name="Simon A."/>
            <person name="Yun M.H."/>
        </authorList>
    </citation>
    <scope>NUCLEOTIDE SEQUENCE</scope>
    <source>
        <strain evidence="2">20211129_DDA</strain>
        <tissue evidence="2">Liver</tissue>
    </source>
</reference>
<evidence type="ECO:0000256" key="1">
    <source>
        <dbReference type="SAM" id="MobiDB-lite"/>
    </source>
</evidence>
<dbReference type="EMBL" id="JANPWB010000005">
    <property type="protein sequence ID" value="KAJ1188270.1"/>
    <property type="molecule type" value="Genomic_DNA"/>
</dbReference>